<evidence type="ECO:0000313" key="1">
    <source>
        <dbReference type="Ensembl" id="ENSOARP00020026433.2"/>
    </source>
</evidence>
<reference evidence="1" key="1">
    <citation type="submission" date="2020-11" db="EMBL/GenBank/DDBJ databases">
        <authorList>
            <person name="Davenport K.M."/>
            <person name="Bickhart D.M."/>
            <person name="Smith T.P.L."/>
            <person name="Murdoch B.M."/>
            <person name="Rosen B.D."/>
        </authorList>
    </citation>
    <scope>NUCLEOTIDE SEQUENCE [LARGE SCALE GENOMIC DNA]</scope>
    <source>
        <strain evidence="1">OAR_USU_Benz2616</strain>
    </source>
</reference>
<organism evidence="1">
    <name type="scientific">Ovis aries</name>
    <name type="common">Sheep</name>
    <dbReference type="NCBI Taxonomy" id="9940"/>
    <lineage>
        <taxon>Eukaryota</taxon>
        <taxon>Metazoa</taxon>
        <taxon>Chordata</taxon>
        <taxon>Craniata</taxon>
        <taxon>Vertebrata</taxon>
        <taxon>Euteleostomi</taxon>
        <taxon>Mammalia</taxon>
        <taxon>Eutheria</taxon>
        <taxon>Laurasiatheria</taxon>
        <taxon>Artiodactyla</taxon>
        <taxon>Ruminantia</taxon>
        <taxon>Pecora</taxon>
        <taxon>Bovidae</taxon>
        <taxon>Caprinae</taxon>
        <taxon>Ovis</taxon>
    </lineage>
</organism>
<reference evidence="1" key="2">
    <citation type="submission" date="2025-08" db="UniProtKB">
        <authorList>
            <consortium name="Ensembl"/>
        </authorList>
    </citation>
    <scope>IDENTIFICATION</scope>
</reference>
<gene>
    <name evidence="1" type="primary">PDLIM1</name>
</gene>
<reference evidence="1" key="3">
    <citation type="submission" date="2025-09" db="UniProtKB">
        <authorList>
            <consortium name="Ensembl"/>
        </authorList>
    </citation>
    <scope>IDENTIFICATION</scope>
</reference>
<accession>A0AC11CE21</accession>
<proteinExistence type="predicted"/>
<dbReference type="Ensembl" id="ENSOART00020032008.2">
    <property type="protein sequence ID" value="ENSOARP00020026433.2"/>
    <property type="gene ID" value="ENSOARG00020020749.2"/>
</dbReference>
<protein>
    <submittedName>
        <fullName evidence="1">PDZ and LIM domain 1</fullName>
    </submittedName>
</protein>
<sequence>MTTLQIVLQGPGPWGFRLVGGKDFEQPLAISRVTPGSKAAIGNLCVGDVITAIDGENTSNMTHLEAQNKIKGCTDNMTLTVARSEQKIWSPLVTEEGKRHPYKMNLASEPQVSTCSPVLLLLASRDISAFDTAQLTSVFPALDAGDRMQEGPSTDTSGTWLLFGSSRKGTAGGKEALHIGSAHNRSAVPFTASPASSSAPRVITNQYNNPAGLYSSENISSFNNALESKTAASGQETNSRALDHSQLPSGLVIDKESEVYKMLQEKQELNEPPKQSTSFLVLQEILESEEKGDPNKPSGFRSVKAPVTKVAASIGNAQKLPMCDKCGTGIVGVFVKLRERHRHPECYVCTDCGTNLKQKGHFFVEDQIYCERHARERVTPPEGYDVITVFPK</sequence>
<name>A0AC11CE21_SHEEP</name>